<dbReference type="EMBL" id="KU144984">
    <property type="protein sequence ID" value="AMK59396.1"/>
    <property type="molecule type" value="Genomic_DNA"/>
</dbReference>
<dbReference type="AlphaFoldDB" id="A0A126SYK8"/>
<organism evidence="1">
    <name type="scientific">uncultured bacterium UPO60</name>
    <dbReference type="NCBI Taxonomy" id="1776981"/>
    <lineage>
        <taxon>Bacteria</taxon>
        <taxon>environmental samples</taxon>
    </lineage>
</organism>
<dbReference type="GO" id="GO:0004497">
    <property type="term" value="F:monooxygenase activity"/>
    <property type="evidence" value="ECO:0007669"/>
    <property type="project" value="InterPro"/>
</dbReference>
<dbReference type="GO" id="GO:0020037">
    <property type="term" value="F:heme binding"/>
    <property type="evidence" value="ECO:0007669"/>
    <property type="project" value="InterPro"/>
</dbReference>
<protein>
    <submittedName>
        <fullName evidence="1">Cytochrome P450</fullName>
    </submittedName>
</protein>
<sequence length="44" mass="5224">MQLRILWEEILKRFKKVEVVGEPKHLRSNFIRGITELPVVVHGK</sequence>
<dbReference type="Gene3D" id="1.10.630.10">
    <property type="entry name" value="Cytochrome P450"/>
    <property type="match status" value="1"/>
</dbReference>
<dbReference type="InterPro" id="IPR036396">
    <property type="entry name" value="Cyt_P450_sf"/>
</dbReference>
<name>A0A126SYK8_9BACT</name>
<reference evidence="1" key="1">
    <citation type="journal article" date="2016" name="Appl. Environ. Microbiol.">
        <title>Functional Metagenomics of a Biostimulated Petroleum-Contaminated Soil Reveals an Extraordinary Diversity of Extradiol Dioxygenases.</title>
        <authorList>
            <person name="Terron-Gonzalez L."/>
            <person name="Martin-Cabello G."/>
            <person name="Ferrer M."/>
            <person name="Santero E."/>
        </authorList>
    </citation>
    <scope>NUCLEOTIDE SEQUENCE</scope>
</reference>
<dbReference type="GO" id="GO:0016705">
    <property type="term" value="F:oxidoreductase activity, acting on paired donors, with incorporation or reduction of molecular oxygen"/>
    <property type="evidence" value="ECO:0007669"/>
    <property type="project" value="InterPro"/>
</dbReference>
<dbReference type="GO" id="GO:0005506">
    <property type="term" value="F:iron ion binding"/>
    <property type="evidence" value="ECO:0007669"/>
    <property type="project" value="InterPro"/>
</dbReference>
<proteinExistence type="predicted"/>
<evidence type="ECO:0000313" key="1">
    <source>
        <dbReference type="EMBL" id="AMK59396.1"/>
    </source>
</evidence>
<accession>A0A126SYK8</accession>